<dbReference type="EMBL" id="KB822719">
    <property type="protein sequence ID" value="ETN42132.1"/>
    <property type="molecule type" value="Genomic_DNA"/>
</dbReference>
<dbReference type="eggNOG" id="ENOG502S7JR">
    <property type="taxonomic scope" value="Eukaryota"/>
</dbReference>
<evidence type="ECO:0000313" key="3">
    <source>
        <dbReference type="Proteomes" id="UP000030752"/>
    </source>
</evidence>
<feature type="compositionally biased region" description="Basic and acidic residues" evidence="1">
    <location>
        <begin position="385"/>
        <end position="395"/>
    </location>
</feature>
<sequence>MGFWFFGANKKNRKRTNTETEHTTSLLEKSDPAPMARNDGPTPQQGNPRIARQEPAQGRDAGARKLSKPRPPQHSYASPVAGSPHARATPIPRRNSYTTQNMSQSSIGPENFSAASQLPTLHATRPNYDPTMPRKKSSKRKADDHAREKELRAMSAPIPIPKPKRPATYSGSGPLQRETRHVPGDLRRPSSQVSLPIPENISETDESLYQNSFKIGVLAALSPRPTIRYNGRSRSSLGKQPSRMDPVQQSIEEEYVSPSKKRIDDLADGLDSAGLRELMERDRKRREKKRDSEKLKLQRKLQRRAEKQREEDTRRARTEEFARTSQAELHPHHPAAADVPPRAPEASAQPVDPFSDPAPTKPVTSHEIRNPFDDEGDLDVTQESFDQKDEAEPHISVKSPGRKPAEVHHLEEPKASQAAISPPSSPLRAPLDERNSSQASFKKENISPEAAAGLERDRKAPDQNGQQASSWTSFFKRGSRRKGSAPDRSRGTPSEFSNTSRESFARKPPPQLMLSQRTFVRSGSATPQRTMSKFKEDLPEYPTPPDSRLQSPEITSGQPVNITSPTARHLVRSQSGTLDETNSSAPTLERGRPDSRVQSLMSGDSEFAGHALSQSLASVDSEGSWLSGKPVKRLSGPMSPMHLELNQKPDEMEEALASDDYLSRLSPEPDERRRSTISARRASSTVLETQKEESVAQPVPAMSRTLNQGETWHGSVGRQPTVIKPATRAKSREGLLKDFQSADAGAMSEDEDNESPKSEEEMTIMRARSVDYGKGHARKISAGSAKVLDIRRASVHSVNSQRANAIAAQETIPQK</sequence>
<proteinExistence type="predicted"/>
<dbReference type="AlphaFoldDB" id="W2S0B5"/>
<name>W2S0B5_CYPE1</name>
<feature type="compositionally biased region" description="Low complexity" evidence="1">
    <location>
        <begin position="676"/>
        <end position="685"/>
    </location>
</feature>
<feature type="compositionally biased region" description="Polar residues" evidence="1">
    <location>
        <begin position="463"/>
        <end position="473"/>
    </location>
</feature>
<keyword evidence="3" id="KW-1185">Reference proteome</keyword>
<reference evidence="2 3" key="1">
    <citation type="submission" date="2013-03" db="EMBL/GenBank/DDBJ databases">
        <title>The Genome Sequence of Phialophora europaea CBS 101466.</title>
        <authorList>
            <consortium name="The Broad Institute Genomics Platform"/>
            <person name="Cuomo C."/>
            <person name="de Hoog S."/>
            <person name="Gorbushina A."/>
            <person name="Walker B."/>
            <person name="Young S.K."/>
            <person name="Zeng Q."/>
            <person name="Gargeya S."/>
            <person name="Fitzgerald M."/>
            <person name="Haas B."/>
            <person name="Abouelleil A."/>
            <person name="Allen A.W."/>
            <person name="Alvarado L."/>
            <person name="Arachchi H.M."/>
            <person name="Berlin A.M."/>
            <person name="Chapman S.B."/>
            <person name="Gainer-Dewar J."/>
            <person name="Goldberg J."/>
            <person name="Griggs A."/>
            <person name="Gujja S."/>
            <person name="Hansen M."/>
            <person name="Howarth C."/>
            <person name="Imamovic A."/>
            <person name="Ireland A."/>
            <person name="Larimer J."/>
            <person name="McCowan C."/>
            <person name="Murphy C."/>
            <person name="Pearson M."/>
            <person name="Poon T.W."/>
            <person name="Priest M."/>
            <person name="Roberts A."/>
            <person name="Saif S."/>
            <person name="Shea T."/>
            <person name="Sisk P."/>
            <person name="Sykes S."/>
            <person name="Wortman J."/>
            <person name="Nusbaum C."/>
            <person name="Birren B."/>
        </authorList>
    </citation>
    <scope>NUCLEOTIDE SEQUENCE [LARGE SCALE GENOMIC DNA]</scope>
    <source>
        <strain evidence="2 3">CBS 101466</strain>
    </source>
</reference>
<protein>
    <submittedName>
        <fullName evidence="2">Uncharacterized protein</fullName>
    </submittedName>
</protein>
<dbReference type="HOGENOM" id="CLU_010101_0_0_1"/>
<dbReference type="InParanoid" id="W2S0B5"/>
<dbReference type="VEuPathDB" id="FungiDB:HMPREF1541_04073"/>
<accession>W2S0B5</accession>
<feature type="compositionally biased region" description="Basic and acidic residues" evidence="1">
    <location>
        <begin position="177"/>
        <end position="188"/>
    </location>
</feature>
<dbReference type="STRING" id="1220924.W2S0B5"/>
<evidence type="ECO:0000256" key="1">
    <source>
        <dbReference type="SAM" id="MobiDB-lite"/>
    </source>
</evidence>
<feature type="region of interest" description="Disordered" evidence="1">
    <location>
        <begin position="224"/>
        <end position="606"/>
    </location>
</feature>
<organism evidence="2 3">
    <name type="scientific">Cyphellophora europaea (strain CBS 101466)</name>
    <name type="common">Phialophora europaea</name>
    <dbReference type="NCBI Taxonomy" id="1220924"/>
    <lineage>
        <taxon>Eukaryota</taxon>
        <taxon>Fungi</taxon>
        <taxon>Dikarya</taxon>
        <taxon>Ascomycota</taxon>
        <taxon>Pezizomycotina</taxon>
        <taxon>Eurotiomycetes</taxon>
        <taxon>Chaetothyriomycetidae</taxon>
        <taxon>Chaetothyriales</taxon>
        <taxon>Cyphellophoraceae</taxon>
        <taxon>Cyphellophora</taxon>
    </lineage>
</organism>
<feature type="compositionally biased region" description="Polar residues" evidence="1">
    <location>
        <begin position="513"/>
        <end position="531"/>
    </location>
</feature>
<feature type="region of interest" description="Disordered" evidence="1">
    <location>
        <begin position="1"/>
        <end position="199"/>
    </location>
</feature>
<dbReference type="RefSeq" id="XP_008716641.1">
    <property type="nucleotide sequence ID" value="XM_008718419.1"/>
</dbReference>
<feature type="compositionally biased region" description="Polar residues" evidence="1">
    <location>
        <begin position="548"/>
        <end position="586"/>
    </location>
</feature>
<feature type="region of interest" description="Disordered" evidence="1">
    <location>
        <begin position="618"/>
        <end position="760"/>
    </location>
</feature>
<feature type="compositionally biased region" description="Basic and acidic residues" evidence="1">
    <location>
        <begin position="430"/>
        <end position="446"/>
    </location>
</feature>
<dbReference type="Proteomes" id="UP000030752">
    <property type="component" value="Unassembled WGS sequence"/>
</dbReference>
<gene>
    <name evidence="2" type="ORF">HMPREF1541_04073</name>
</gene>
<feature type="compositionally biased region" description="Polar residues" evidence="1">
    <location>
        <begin position="95"/>
        <end position="119"/>
    </location>
</feature>
<evidence type="ECO:0000313" key="2">
    <source>
        <dbReference type="EMBL" id="ETN42132.1"/>
    </source>
</evidence>
<feature type="compositionally biased region" description="Polar residues" evidence="1">
    <location>
        <begin position="491"/>
        <end position="502"/>
    </location>
</feature>
<feature type="compositionally biased region" description="Basic and acidic residues" evidence="1">
    <location>
        <begin position="303"/>
        <end position="322"/>
    </location>
</feature>
<feature type="compositionally biased region" description="Basic and acidic residues" evidence="1">
    <location>
        <begin position="140"/>
        <end position="152"/>
    </location>
</feature>
<dbReference type="GeneID" id="19971412"/>
<feature type="compositionally biased region" description="Basic and acidic residues" evidence="1">
    <location>
        <begin position="403"/>
        <end position="414"/>
    </location>
</feature>
<dbReference type="OrthoDB" id="4152802at2759"/>
<feature type="compositionally biased region" description="Low complexity" evidence="1">
    <location>
        <begin position="334"/>
        <end position="346"/>
    </location>
</feature>